<evidence type="ECO:0000313" key="1">
    <source>
        <dbReference type="EMBL" id="SSA43317.1"/>
    </source>
</evidence>
<gene>
    <name evidence="1" type="ORF">SAMN05216184_10881</name>
</gene>
<dbReference type="AlphaFoldDB" id="A0A2Y9ALU1"/>
<dbReference type="Pfam" id="PF06224">
    <property type="entry name" value="AlkZ-like"/>
    <property type="match status" value="1"/>
</dbReference>
<evidence type="ECO:0000313" key="2">
    <source>
        <dbReference type="Proteomes" id="UP000250222"/>
    </source>
</evidence>
<name>A0A2Y9ALU1_9MICO</name>
<keyword evidence="1" id="KW-0238">DNA-binding</keyword>
<dbReference type="EMBL" id="UETB01000008">
    <property type="protein sequence ID" value="SSA43317.1"/>
    <property type="molecule type" value="Genomic_DNA"/>
</dbReference>
<dbReference type="PANTHER" id="PTHR38479">
    <property type="entry name" value="LMO0824 PROTEIN"/>
    <property type="match status" value="1"/>
</dbReference>
<protein>
    <submittedName>
        <fullName evidence="1">Winged helix DNA-binding domain-containing protein</fullName>
    </submittedName>
</protein>
<keyword evidence="2" id="KW-1185">Reference proteome</keyword>
<reference evidence="1 2" key="1">
    <citation type="submission" date="2016-10" db="EMBL/GenBank/DDBJ databases">
        <authorList>
            <person name="Cai Z."/>
        </authorList>
    </citation>
    <scope>NUCLEOTIDE SEQUENCE [LARGE SCALE GENOMIC DNA]</scope>
    <source>
        <strain evidence="1 2">CGMCC 1.10826</strain>
    </source>
</reference>
<sequence>MTAPYPAAMSLTWAQALAWRLRRQLLDPVGAGTVDDVVGRLGAVVAKDLGAAELSVRLRLQHSQPGDLVAALADGRLVKTYAFRGATHLMTPEQAAVHLALRTASRMWELPSWQEYYGLAPEDWPALRDVVREALADGPLTRAELADAVAATPAFAQLHASIARGNDTLLKPLAWQGVLCFGPERGGRVTFASLEANPRWPGLPDLEDAGPRAVRAYLRSYGPATPERVHYWIGEGLGAGRRRVRDWLAGLDGVTTVDVGGEGAAVLAEDLEDLRATAPTDAVRLLPGHDQWVLGPGTADAHVVPSARRPAVTGGANLVLAGGVVTGTWTIRSDDVTVTWHVDAGPPPTPQLQDEVARLAELLQRPLRAIVQRA</sequence>
<accession>A0A2Y9ALU1</accession>
<organism evidence="1 2">
    <name type="scientific">Georgenia satyanarayanai</name>
    <dbReference type="NCBI Taxonomy" id="860221"/>
    <lineage>
        <taxon>Bacteria</taxon>
        <taxon>Bacillati</taxon>
        <taxon>Actinomycetota</taxon>
        <taxon>Actinomycetes</taxon>
        <taxon>Micrococcales</taxon>
        <taxon>Bogoriellaceae</taxon>
        <taxon>Georgenia</taxon>
    </lineage>
</organism>
<dbReference type="Proteomes" id="UP000250222">
    <property type="component" value="Unassembled WGS sequence"/>
</dbReference>
<dbReference type="InterPro" id="IPR009351">
    <property type="entry name" value="AlkZ-like"/>
</dbReference>
<dbReference type="PANTHER" id="PTHR38479:SF2">
    <property type="entry name" value="WINGED HELIX DNA-BINDING DOMAIN-CONTAINING PROTEIN"/>
    <property type="match status" value="1"/>
</dbReference>
<proteinExistence type="predicted"/>
<dbReference type="GO" id="GO:0003677">
    <property type="term" value="F:DNA binding"/>
    <property type="evidence" value="ECO:0007669"/>
    <property type="project" value="UniProtKB-KW"/>
</dbReference>